<organism evidence="2 3">
    <name type="scientific">Acinetobacter piscicola</name>
    <dbReference type="NCBI Taxonomy" id="2006115"/>
    <lineage>
        <taxon>Bacteria</taxon>
        <taxon>Pseudomonadati</taxon>
        <taxon>Pseudomonadota</taxon>
        <taxon>Gammaproteobacteria</taxon>
        <taxon>Moraxellales</taxon>
        <taxon>Moraxellaceae</taxon>
        <taxon>Acinetobacter</taxon>
    </lineage>
</organism>
<evidence type="ECO:0000259" key="1">
    <source>
        <dbReference type="Pfam" id="PF13566"/>
    </source>
</evidence>
<sequence length="259" mass="30899">MTIYIFDGTLTGLLCCVFRAFQFKEFEIEICHQAQSQNSLLGDTIVVPSDDVQAQRVWQGLKQKISISALRNFYYTFLSENAEAFQHLFNFSVYVFSSQKNIDQNYGHPSVLALSKWAKQVGREKHRMEAFVRFKKCKDALFLSLIKPDFNVLPLIERHFKARYQDQKWLIYDEQRKYGIYYDLNEIHQIQMNACEIDSNNMIGSSQNFTIELDDEEVLYDKLWKDYFNSVNIQARQNMKLHIQYVPKRYWRYLNEKIL</sequence>
<dbReference type="AlphaFoldDB" id="A0A4Q4H1K9"/>
<dbReference type="Proteomes" id="UP000593966">
    <property type="component" value="Chromosome"/>
</dbReference>
<reference evidence="2 3" key="1">
    <citation type="submission" date="2020-02" db="EMBL/GenBank/DDBJ databases">
        <title>Tigecycline-resistant Acinetobacter species from pigs and migratory birds.</title>
        <authorList>
            <person name="Chen C."/>
            <person name="Sun J."/>
            <person name="Liao X.-P."/>
            <person name="Liu Y.-H."/>
        </authorList>
    </citation>
    <scope>NUCLEOTIDE SEQUENCE [LARGE SCALE GENOMIC DNA]</scope>
    <source>
        <strain evidence="2 3">YH12207_T</strain>
    </source>
</reference>
<protein>
    <submittedName>
        <fullName evidence="2">DNA metabolism protein</fullName>
    </submittedName>
</protein>
<feature type="domain" description="DUF4130" evidence="1">
    <location>
        <begin position="84"/>
        <end position="256"/>
    </location>
</feature>
<evidence type="ECO:0000313" key="3">
    <source>
        <dbReference type="Proteomes" id="UP000593966"/>
    </source>
</evidence>
<accession>A0A4Q4H1K9</accession>
<dbReference type="OrthoDB" id="5290748at2"/>
<evidence type="ECO:0000313" key="2">
    <source>
        <dbReference type="EMBL" id="QOW46536.1"/>
    </source>
</evidence>
<keyword evidence="3" id="KW-1185">Reference proteome</keyword>
<proteinExistence type="predicted"/>
<dbReference type="NCBIfam" id="TIGR03915">
    <property type="entry name" value="SAM_7_link_chp"/>
    <property type="match status" value="1"/>
</dbReference>
<dbReference type="RefSeq" id="WP_130073202.1">
    <property type="nucleotide sequence ID" value="NZ_CP048659.1"/>
</dbReference>
<dbReference type="EMBL" id="CP048659">
    <property type="protein sequence ID" value="QOW46536.1"/>
    <property type="molecule type" value="Genomic_DNA"/>
</dbReference>
<name>A0A4Q4H1K9_9GAMM</name>
<dbReference type="InterPro" id="IPR025404">
    <property type="entry name" value="DUF4130"/>
</dbReference>
<dbReference type="InterPro" id="IPR023875">
    <property type="entry name" value="DNA_repair_put"/>
</dbReference>
<dbReference type="Pfam" id="PF13566">
    <property type="entry name" value="DUF4130"/>
    <property type="match status" value="1"/>
</dbReference>
<gene>
    <name evidence="2" type="ORF">G0028_11880</name>
</gene>